<protein>
    <submittedName>
        <fullName evidence="1">Uncharacterized protein</fullName>
    </submittedName>
</protein>
<comment type="caution">
    <text evidence="1">The sequence shown here is derived from an EMBL/GenBank/DDBJ whole genome shotgun (WGS) entry which is preliminary data.</text>
</comment>
<sequence length="183" mass="21412">MYFDNLTTACLQIDKEILLPGYLRSICDLLATQKITREKVKEILLKDNINPSIAKVDFLHLIFAYIKIALDDQIITDNEIQEIKFLKNLFNIQRGDFLYHNKSDVELLIQNQLEKIYEDGYVSDKESSLKNAIQEIFDLSYDEMNNYSKIKAAVSLRNGADVKNLDVFFTYEEYFKLRSKPAY</sequence>
<dbReference type="RefSeq" id="WP_123122239.1">
    <property type="nucleotide sequence ID" value="NZ_RJJR01000018.1"/>
</dbReference>
<evidence type="ECO:0000313" key="2">
    <source>
        <dbReference type="Proteomes" id="UP000267223"/>
    </source>
</evidence>
<dbReference type="EMBL" id="RJJR01000018">
    <property type="protein sequence ID" value="RNI33614.1"/>
    <property type="molecule type" value="Genomic_DNA"/>
</dbReference>
<dbReference type="AlphaFoldDB" id="A0A3M9N726"/>
<dbReference type="OrthoDB" id="1447135at2"/>
<proteinExistence type="predicted"/>
<accession>A0A3M9N726</accession>
<organism evidence="1 2">
    <name type="scientific">Hanamia caeni</name>
    <dbReference type="NCBI Taxonomy" id="2294116"/>
    <lineage>
        <taxon>Bacteria</taxon>
        <taxon>Pseudomonadati</taxon>
        <taxon>Bacteroidota</taxon>
        <taxon>Chitinophagia</taxon>
        <taxon>Chitinophagales</taxon>
        <taxon>Chitinophagaceae</taxon>
        <taxon>Hanamia</taxon>
    </lineage>
</organism>
<dbReference type="Proteomes" id="UP000267223">
    <property type="component" value="Unassembled WGS sequence"/>
</dbReference>
<keyword evidence="2" id="KW-1185">Reference proteome</keyword>
<evidence type="ECO:0000313" key="1">
    <source>
        <dbReference type="EMBL" id="RNI33614.1"/>
    </source>
</evidence>
<name>A0A3M9N726_9BACT</name>
<gene>
    <name evidence="1" type="ORF">EFY79_18515</name>
</gene>
<reference evidence="1 2" key="1">
    <citation type="submission" date="2018-11" db="EMBL/GenBank/DDBJ databases">
        <title>Draft genome sequence of Ferruginibacter sp. BO-59.</title>
        <authorList>
            <person name="Im W.T."/>
        </authorList>
    </citation>
    <scope>NUCLEOTIDE SEQUENCE [LARGE SCALE GENOMIC DNA]</scope>
    <source>
        <strain evidence="1 2">BO-59</strain>
    </source>
</reference>